<accession>A0A160IM14</accession>
<dbReference type="InterPro" id="IPR018392">
    <property type="entry name" value="LysM"/>
</dbReference>
<feature type="domain" description="LysM" evidence="1">
    <location>
        <begin position="33"/>
        <end position="84"/>
    </location>
</feature>
<dbReference type="Gene3D" id="3.10.350.10">
    <property type="entry name" value="LysM domain"/>
    <property type="match status" value="1"/>
</dbReference>
<reference evidence="2 3" key="1">
    <citation type="submission" date="2016-04" db="EMBL/GenBank/DDBJ databases">
        <title>Complete genome sequence of Fictibacillus phosphorivorans G25-29, a strain toxic to nematodes.</title>
        <authorList>
            <person name="Zheng Z."/>
        </authorList>
    </citation>
    <scope>NUCLEOTIDE SEQUENCE [LARGE SCALE GENOMIC DNA]</scope>
    <source>
        <strain evidence="2 3">G25-29</strain>
    </source>
</reference>
<gene>
    <name evidence="2" type="ORF">ABE65_009130</name>
</gene>
<dbReference type="InterPro" id="IPR036779">
    <property type="entry name" value="LysM_dom_sf"/>
</dbReference>
<dbReference type="STRING" id="1221500.ABE65_009130"/>
<organism evidence="2 3">
    <name type="scientific">Fictibacillus phosphorivorans</name>
    <dbReference type="NCBI Taxonomy" id="1221500"/>
    <lineage>
        <taxon>Bacteria</taxon>
        <taxon>Bacillati</taxon>
        <taxon>Bacillota</taxon>
        <taxon>Bacilli</taxon>
        <taxon>Bacillales</taxon>
        <taxon>Fictibacillaceae</taxon>
        <taxon>Fictibacillus</taxon>
    </lineage>
</organism>
<dbReference type="EMBL" id="CP015378">
    <property type="protein sequence ID" value="ANC76956.1"/>
    <property type="molecule type" value="Genomic_DNA"/>
</dbReference>
<evidence type="ECO:0000313" key="2">
    <source>
        <dbReference type="EMBL" id="ANC76956.1"/>
    </source>
</evidence>
<dbReference type="KEGG" id="fpn:ABE65_009130"/>
<evidence type="ECO:0000313" key="3">
    <source>
        <dbReference type="Proteomes" id="UP000076623"/>
    </source>
</evidence>
<sequence length="88" mass="9970">MKQGTMHVIVFLGLLGGIFFTLSNLASQEAQYIEVTIQEGDSLWSLSEEYNAKHHYSNWEFIKWVEKKNSVNAAAVFPGQKVIIPVNK</sequence>
<evidence type="ECO:0000259" key="1">
    <source>
        <dbReference type="PROSITE" id="PS51782"/>
    </source>
</evidence>
<dbReference type="Pfam" id="PF01476">
    <property type="entry name" value="LysM"/>
    <property type="match status" value="1"/>
</dbReference>
<keyword evidence="3" id="KW-1185">Reference proteome</keyword>
<dbReference type="Proteomes" id="UP000076623">
    <property type="component" value="Chromosome"/>
</dbReference>
<dbReference type="SMART" id="SM00257">
    <property type="entry name" value="LysM"/>
    <property type="match status" value="1"/>
</dbReference>
<proteinExistence type="predicted"/>
<protein>
    <recommendedName>
        <fullName evidence="1">LysM domain-containing protein</fullName>
    </recommendedName>
</protein>
<dbReference type="CDD" id="cd00118">
    <property type="entry name" value="LysM"/>
    <property type="match status" value="1"/>
</dbReference>
<dbReference type="RefSeq" id="WP_066393884.1">
    <property type="nucleotide sequence ID" value="NZ_CP015378.1"/>
</dbReference>
<dbReference type="AlphaFoldDB" id="A0A160IM14"/>
<dbReference type="PROSITE" id="PS51782">
    <property type="entry name" value="LYSM"/>
    <property type="match status" value="1"/>
</dbReference>
<name>A0A160IM14_9BACL</name>